<feature type="transmembrane region" description="Helical" evidence="1">
    <location>
        <begin position="6"/>
        <end position="25"/>
    </location>
</feature>
<protein>
    <submittedName>
        <fullName evidence="2">Os08g0197025 protein</fullName>
    </submittedName>
</protein>
<keyword evidence="3" id="KW-1185">Reference proteome</keyword>
<dbReference type="Proteomes" id="UP000059680">
    <property type="component" value="Chromosome 8"/>
</dbReference>
<name>A0A0P0XCM8_ORYSJ</name>
<accession>A0A0P0XCM8</accession>
<feature type="transmembrane region" description="Helical" evidence="1">
    <location>
        <begin position="58"/>
        <end position="84"/>
    </location>
</feature>
<evidence type="ECO:0000313" key="3">
    <source>
        <dbReference type="Proteomes" id="UP000059680"/>
    </source>
</evidence>
<reference evidence="2 3" key="2">
    <citation type="journal article" date="2013" name="Plant Cell Physiol.">
        <title>Rice Annotation Project Database (RAP-DB): an integrative and interactive database for rice genomics.</title>
        <authorList>
            <person name="Sakai H."/>
            <person name="Lee S.S."/>
            <person name="Tanaka T."/>
            <person name="Numa H."/>
            <person name="Kim J."/>
            <person name="Kawahara Y."/>
            <person name="Wakimoto H."/>
            <person name="Yang C.C."/>
            <person name="Iwamoto M."/>
            <person name="Abe T."/>
            <person name="Yamada Y."/>
            <person name="Muto A."/>
            <person name="Inokuchi H."/>
            <person name="Ikemura T."/>
            <person name="Matsumoto T."/>
            <person name="Sasaki T."/>
            <person name="Itoh T."/>
        </authorList>
    </citation>
    <scope>NUCLEOTIDE SEQUENCE [LARGE SCALE GENOMIC DNA]</scope>
    <source>
        <strain evidence="3">cv. Nipponbare</strain>
    </source>
</reference>
<gene>
    <name evidence="2" type="ordered locus">Os08g0197025</name>
    <name evidence="2" type="ORF">OSNPB_080197025</name>
</gene>
<feature type="transmembrane region" description="Helical" evidence="1">
    <location>
        <begin position="32"/>
        <end position="52"/>
    </location>
</feature>
<dbReference type="EMBL" id="AP014964">
    <property type="protein sequence ID" value="BAT04221.1"/>
    <property type="molecule type" value="Genomic_DNA"/>
</dbReference>
<keyword evidence="1" id="KW-0812">Transmembrane</keyword>
<keyword evidence="1" id="KW-1133">Transmembrane helix</keyword>
<proteinExistence type="predicted"/>
<dbReference type="AlphaFoldDB" id="A0A0P0XCM8"/>
<sequence length="178" mass="20039">MVHIISPIFITGITITGVLICNLTIGHCTIRLLLIAGFIRLAFIVTIVGNRIWGRGTIIIMIRFTGYVIIRAIIKTIVLIRFILSLIIKVFATSNCKDITMIKSIVVILPYWGWPPTIIRRANGFLGSLKAERSDEAERDKVRSINQKGNRDKAVDDRQLLQRGRSNLSIKSSKILEL</sequence>
<dbReference type="InParanoid" id="A0A0P0XCM8"/>
<evidence type="ECO:0000256" key="1">
    <source>
        <dbReference type="SAM" id="Phobius"/>
    </source>
</evidence>
<dbReference type="PaxDb" id="39947-A0A0P0XCM8"/>
<dbReference type="SMR" id="A0A0P0XCM8"/>
<organism evidence="2 3">
    <name type="scientific">Oryza sativa subsp. japonica</name>
    <name type="common">Rice</name>
    <dbReference type="NCBI Taxonomy" id="39947"/>
    <lineage>
        <taxon>Eukaryota</taxon>
        <taxon>Viridiplantae</taxon>
        <taxon>Streptophyta</taxon>
        <taxon>Embryophyta</taxon>
        <taxon>Tracheophyta</taxon>
        <taxon>Spermatophyta</taxon>
        <taxon>Magnoliopsida</taxon>
        <taxon>Liliopsida</taxon>
        <taxon>Poales</taxon>
        <taxon>Poaceae</taxon>
        <taxon>BOP clade</taxon>
        <taxon>Oryzoideae</taxon>
        <taxon>Oryzeae</taxon>
        <taxon>Oryzinae</taxon>
        <taxon>Oryza</taxon>
        <taxon>Oryza sativa</taxon>
    </lineage>
</organism>
<keyword evidence="1" id="KW-0472">Membrane</keyword>
<evidence type="ECO:0000313" key="2">
    <source>
        <dbReference type="EMBL" id="BAT04221.1"/>
    </source>
</evidence>
<reference evidence="2 3" key="3">
    <citation type="journal article" date="2013" name="Rice">
        <title>Improvement of the Oryza sativa Nipponbare reference genome using next generation sequence and optical map data.</title>
        <authorList>
            <person name="Kawahara Y."/>
            <person name="de la Bastide M."/>
            <person name="Hamilton J.P."/>
            <person name="Kanamori H."/>
            <person name="McCombie W.R."/>
            <person name="Ouyang S."/>
            <person name="Schwartz D.C."/>
            <person name="Tanaka T."/>
            <person name="Wu J."/>
            <person name="Zhou S."/>
            <person name="Childs K.L."/>
            <person name="Davidson R.M."/>
            <person name="Lin H."/>
            <person name="Quesada-Ocampo L."/>
            <person name="Vaillancourt B."/>
            <person name="Sakai H."/>
            <person name="Lee S.S."/>
            <person name="Kim J."/>
            <person name="Numa H."/>
            <person name="Itoh T."/>
            <person name="Buell C.R."/>
            <person name="Matsumoto T."/>
        </authorList>
    </citation>
    <scope>NUCLEOTIDE SEQUENCE [LARGE SCALE GENOMIC DNA]</scope>
    <source>
        <strain evidence="3">cv. Nipponbare</strain>
    </source>
</reference>
<reference evidence="3" key="1">
    <citation type="journal article" date="2005" name="Nature">
        <title>The map-based sequence of the rice genome.</title>
        <authorList>
            <consortium name="International rice genome sequencing project (IRGSP)"/>
            <person name="Matsumoto T."/>
            <person name="Wu J."/>
            <person name="Kanamori H."/>
            <person name="Katayose Y."/>
            <person name="Fujisawa M."/>
            <person name="Namiki N."/>
            <person name="Mizuno H."/>
            <person name="Yamamoto K."/>
            <person name="Antonio B.A."/>
            <person name="Baba T."/>
            <person name="Sakata K."/>
            <person name="Nagamura Y."/>
            <person name="Aoki H."/>
            <person name="Arikawa K."/>
            <person name="Arita K."/>
            <person name="Bito T."/>
            <person name="Chiden Y."/>
            <person name="Fujitsuka N."/>
            <person name="Fukunaka R."/>
            <person name="Hamada M."/>
            <person name="Harada C."/>
            <person name="Hayashi A."/>
            <person name="Hijishita S."/>
            <person name="Honda M."/>
            <person name="Hosokawa S."/>
            <person name="Ichikawa Y."/>
            <person name="Idonuma A."/>
            <person name="Iijima M."/>
            <person name="Ikeda M."/>
            <person name="Ikeno M."/>
            <person name="Ito K."/>
            <person name="Ito S."/>
            <person name="Ito T."/>
            <person name="Ito Y."/>
            <person name="Ito Y."/>
            <person name="Iwabuchi A."/>
            <person name="Kamiya K."/>
            <person name="Karasawa W."/>
            <person name="Kurita K."/>
            <person name="Katagiri S."/>
            <person name="Kikuta A."/>
            <person name="Kobayashi H."/>
            <person name="Kobayashi N."/>
            <person name="Machita K."/>
            <person name="Maehara T."/>
            <person name="Masukawa M."/>
            <person name="Mizubayashi T."/>
            <person name="Mukai Y."/>
            <person name="Nagasaki H."/>
            <person name="Nagata Y."/>
            <person name="Naito S."/>
            <person name="Nakashima M."/>
            <person name="Nakama Y."/>
            <person name="Nakamichi Y."/>
            <person name="Nakamura M."/>
            <person name="Meguro A."/>
            <person name="Negishi M."/>
            <person name="Ohta I."/>
            <person name="Ohta T."/>
            <person name="Okamoto M."/>
            <person name="Ono N."/>
            <person name="Saji S."/>
            <person name="Sakaguchi M."/>
            <person name="Sakai K."/>
            <person name="Shibata M."/>
            <person name="Shimokawa T."/>
            <person name="Song J."/>
            <person name="Takazaki Y."/>
            <person name="Terasawa K."/>
            <person name="Tsugane M."/>
            <person name="Tsuji K."/>
            <person name="Ueda S."/>
            <person name="Waki K."/>
            <person name="Yamagata H."/>
            <person name="Yamamoto M."/>
            <person name="Yamamoto S."/>
            <person name="Yamane H."/>
            <person name="Yoshiki S."/>
            <person name="Yoshihara R."/>
            <person name="Yukawa K."/>
            <person name="Zhong H."/>
            <person name="Yano M."/>
            <person name="Yuan Q."/>
            <person name="Ouyang S."/>
            <person name="Liu J."/>
            <person name="Jones K.M."/>
            <person name="Gansberger K."/>
            <person name="Moffat K."/>
            <person name="Hill J."/>
            <person name="Bera J."/>
            <person name="Fadrosh D."/>
            <person name="Jin S."/>
            <person name="Johri S."/>
            <person name="Kim M."/>
            <person name="Overton L."/>
            <person name="Reardon M."/>
            <person name="Tsitrin T."/>
            <person name="Vuong H."/>
            <person name="Weaver B."/>
            <person name="Ciecko A."/>
            <person name="Tallon L."/>
            <person name="Jackson J."/>
            <person name="Pai G."/>
            <person name="Aken S.V."/>
            <person name="Utterback T."/>
            <person name="Reidmuller S."/>
            <person name="Feldblyum T."/>
            <person name="Hsiao J."/>
            <person name="Zismann V."/>
            <person name="Iobst S."/>
            <person name="de Vazeille A.R."/>
            <person name="Buell C.R."/>
            <person name="Ying K."/>
            <person name="Li Y."/>
            <person name="Lu T."/>
            <person name="Huang Y."/>
            <person name="Zhao Q."/>
            <person name="Feng Q."/>
            <person name="Zhang L."/>
            <person name="Zhu J."/>
            <person name="Weng Q."/>
            <person name="Mu J."/>
            <person name="Lu Y."/>
            <person name="Fan D."/>
            <person name="Liu Y."/>
            <person name="Guan J."/>
            <person name="Zhang Y."/>
            <person name="Yu S."/>
            <person name="Liu X."/>
            <person name="Zhang Y."/>
            <person name="Hong G."/>
            <person name="Han B."/>
            <person name="Choisne N."/>
            <person name="Demange N."/>
            <person name="Orjeda G."/>
            <person name="Samain S."/>
            <person name="Cattolico L."/>
            <person name="Pelletier E."/>
            <person name="Couloux A."/>
            <person name="Segurens B."/>
            <person name="Wincker P."/>
            <person name="D'Hont A."/>
            <person name="Scarpelli C."/>
            <person name="Weissenbach J."/>
            <person name="Salanoubat M."/>
            <person name="Quetier F."/>
            <person name="Yu Y."/>
            <person name="Kim H.R."/>
            <person name="Rambo T."/>
            <person name="Currie J."/>
            <person name="Collura K."/>
            <person name="Luo M."/>
            <person name="Yang T."/>
            <person name="Ammiraju J.S.S."/>
            <person name="Engler F."/>
            <person name="Soderlund C."/>
            <person name="Wing R.A."/>
            <person name="Palmer L.E."/>
            <person name="de la Bastide M."/>
            <person name="Spiegel L."/>
            <person name="Nascimento L."/>
            <person name="Zutavern T."/>
            <person name="O'Shaughnessy A."/>
            <person name="Dike S."/>
            <person name="Dedhia N."/>
            <person name="Preston R."/>
            <person name="Balija V."/>
            <person name="McCombie W.R."/>
            <person name="Chow T."/>
            <person name="Chen H."/>
            <person name="Chung M."/>
            <person name="Chen C."/>
            <person name="Shaw J."/>
            <person name="Wu H."/>
            <person name="Hsiao K."/>
            <person name="Chao Y."/>
            <person name="Chu M."/>
            <person name="Cheng C."/>
            <person name="Hour A."/>
            <person name="Lee P."/>
            <person name="Lin S."/>
            <person name="Lin Y."/>
            <person name="Liou J."/>
            <person name="Liu S."/>
            <person name="Hsing Y."/>
            <person name="Raghuvanshi S."/>
            <person name="Mohanty A."/>
            <person name="Bharti A.K."/>
            <person name="Gaur A."/>
            <person name="Gupta V."/>
            <person name="Kumar D."/>
            <person name="Ravi V."/>
            <person name="Vij S."/>
            <person name="Kapur A."/>
            <person name="Khurana P."/>
            <person name="Khurana P."/>
            <person name="Khurana J.P."/>
            <person name="Tyagi A.K."/>
            <person name="Gaikwad K."/>
            <person name="Singh A."/>
            <person name="Dalal V."/>
            <person name="Srivastava S."/>
            <person name="Dixit A."/>
            <person name="Pal A.K."/>
            <person name="Ghazi I.A."/>
            <person name="Yadav M."/>
            <person name="Pandit A."/>
            <person name="Bhargava A."/>
            <person name="Sureshbabu K."/>
            <person name="Batra K."/>
            <person name="Sharma T.R."/>
            <person name="Mohapatra T."/>
            <person name="Singh N.K."/>
            <person name="Messing J."/>
            <person name="Nelson A.B."/>
            <person name="Fuks G."/>
            <person name="Kavchok S."/>
            <person name="Keizer G."/>
            <person name="Linton E."/>
            <person name="Llaca V."/>
            <person name="Song R."/>
            <person name="Tanyolac B."/>
            <person name="Young S."/>
            <person name="Ho-Il K."/>
            <person name="Hahn J.H."/>
            <person name="Sangsakoo G."/>
            <person name="Vanavichit A."/>
            <person name="de Mattos Luiz.A.T."/>
            <person name="Zimmer P.D."/>
            <person name="Malone G."/>
            <person name="Dellagostin O."/>
            <person name="de Oliveira A.C."/>
            <person name="Bevan M."/>
            <person name="Bancroft I."/>
            <person name="Minx P."/>
            <person name="Cordum H."/>
            <person name="Wilson R."/>
            <person name="Cheng Z."/>
            <person name="Jin W."/>
            <person name="Jiang J."/>
            <person name="Leong S.A."/>
            <person name="Iwama H."/>
            <person name="Gojobori T."/>
            <person name="Itoh T."/>
            <person name="Niimura Y."/>
            <person name="Fujii Y."/>
            <person name="Habara T."/>
            <person name="Sakai H."/>
            <person name="Sato Y."/>
            <person name="Wilson G."/>
            <person name="Kumar K."/>
            <person name="McCouch S."/>
            <person name="Juretic N."/>
            <person name="Hoen D."/>
            <person name="Wright S."/>
            <person name="Bruskiewich R."/>
            <person name="Bureau T."/>
            <person name="Miyao A."/>
            <person name="Hirochika H."/>
            <person name="Nishikawa T."/>
            <person name="Kadowaki K."/>
            <person name="Sugiura M."/>
            <person name="Burr B."/>
            <person name="Sasaki T."/>
        </authorList>
    </citation>
    <scope>NUCLEOTIDE SEQUENCE [LARGE SCALE GENOMIC DNA]</scope>
    <source>
        <strain evidence="3">cv. Nipponbare</strain>
    </source>
</reference>
<dbReference type="Gramene" id="Os08t0197025-01">
    <property type="protein sequence ID" value="Os08t0197025-01"/>
    <property type="gene ID" value="Os08g0197025"/>
</dbReference>